<keyword evidence="2" id="KW-0812">Transmembrane</keyword>
<dbReference type="PATRIC" id="fig|1423802.4.peg.54"/>
<protein>
    <submittedName>
        <fullName evidence="3">Uncharacterized protein</fullName>
    </submittedName>
</protein>
<dbReference type="EMBL" id="AYZR01000007">
    <property type="protein sequence ID" value="KRM94073.1"/>
    <property type="molecule type" value="Genomic_DNA"/>
</dbReference>
<feature type="region of interest" description="Disordered" evidence="1">
    <location>
        <begin position="1"/>
        <end position="64"/>
    </location>
</feature>
<evidence type="ECO:0000313" key="3">
    <source>
        <dbReference type="EMBL" id="KRM94073.1"/>
    </source>
</evidence>
<dbReference type="AlphaFoldDB" id="A0A0R2D0U5"/>
<gene>
    <name evidence="3" type="ORF">FC56_GL000053</name>
</gene>
<feature type="transmembrane region" description="Helical" evidence="2">
    <location>
        <begin position="74"/>
        <end position="95"/>
    </location>
</feature>
<feature type="compositionally biased region" description="Basic and acidic residues" evidence="1">
    <location>
        <begin position="27"/>
        <end position="43"/>
    </location>
</feature>
<organism evidence="3 4">
    <name type="scientific">Lentilactobacillus senioris DSM 24302 = JCM 17472</name>
    <dbReference type="NCBI Taxonomy" id="1423802"/>
    <lineage>
        <taxon>Bacteria</taxon>
        <taxon>Bacillati</taxon>
        <taxon>Bacillota</taxon>
        <taxon>Bacilli</taxon>
        <taxon>Lactobacillales</taxon>
        <taxon>Lactobacillaceae</taxon>
        <taxon>Lentilactobacillus</taxon>
    </lineage>
</organism>
<reference evidence="3 4" key="1">
    <citation type="journal article" date="2015" name="Genome Announc.">
        <title>Expanding the biotechnology potential of lactobacilli through comparative genomics of 213 strains and associated genera.</title>
        <authorList>
            <person name="Sun Z."/>
            <person name="Harris H.M."/>
            <person name="McCann A."/>
            <person name="Guo C."/>
            <person name="Argimon S."/>
            <person name="Zhang W."/>
            <person name="Yang X."/>
            <person name="Jeffery I.B."/>
            <person name="Cooney J.C."/>
            <person name="Kagawa T.F."/>
            <person name="Liu W."/>
            <person name="Song Y."/>
            <person name="Salvetti E."/>
            <person name="Wrobel A."/>
            <person name="Rasinkangas P."/>
            <person name="Parkhill J."/>
            <person name="Rea M.C."/>
            <person name="O'Sullivan O."/>
            <person name="Ritari J."/>
            <person name="Douillard F.P."/>
            <person name="Paul Ross R."/>
            <person name="Yang R."/>
            <person name="Briner A.E."/>
            <person name="Felis G.E."/>
            <person name="de Vos W.M."/>
            <person name="Barrangou R."/>
            <person name="Klaenhammer T.R."/>
            <person name="Caufield P.W."/>
            <person name="Cui Y."/>
            <person name="Zhang H."/>
            <person name="O'Toole P.W."/>
        </authorList>
    </citation>
    <scope>NUCLEOTIDE SEQUENCE [LARGE SCALE GENOMIC DNA]</scope>
    <source>
        <strain evidence="3 4">DSM 24302</strain>
    </source>
</reference>
<proteinExistence type="predicted"/>
<dbReference type="RefSeq" id="WP_056978007.1">
    <property type="nucleotide sequence ID" value="NZ_AYZR01000007.1"/>
</dbReference>
<evidence type="ECO:0000256" key="2">
    <source>
        <dbReference type="SAM" id="Phobius"/>
    </source>
</evidence>
<dbReference type="STRING" id="1423802.FC56_GL000053"/>
<feature type="compositionally biased region" description="Basic and acidic residues" evidence="1">
    <location>
        <begin position="8"/>
        <end position="18"/>
    </location>
</feature>
<keyword evidence="2" id="KW-0472">Membrane</keyword>
<sequence>MPETDSDNTPKTREEYRKQQQQQEAEFAQRDKKRVEAEREYAKTHRRAGSPSEQTATDTADYKTPQWRKTRSRLIWAIGILTVLLIGVYLILFFVN</sequence>
<keyword evidence="2" id="KW-1133">Transmembrane helix</keyword>
<dbReference type="Proteomes" id="UP000051256">
    <property type="component" value="Unassembled WGS sequence"/>
</dbReference>
<evidence type="ECO:0000313" key="4">
    <source>
        <dbReference type="Proteomes" id="UP000051256"/>
    </source>
</evidence>
<name>A0A0R2D0U5_9LACO</name>
<evidence type="ECO:0000256" key="1">
    <source>
        <dbReference type="SAM" id="MobiDB-lite"/>
    </source>
</evidence>
<accession>A0A0R2D0U5</accession>
<comment type="caution">
    <text evidence="3">The sequence shown here is derived from an EMBL/GenBank/DDBJ whole genome shotgun (WGS) entry which is preliminary data.</text>
</comment>
<keyword evidence="4" id="KW-1185">Reference proteome</keyword>